<proteinExistence type="predicted"/>
<name>A0ABD2CIG3_VESMC</name>
<gene>
    <name evidence="2" type="ORF">V1477_007423</name>
</gene>
<comment type="caution">
    <text evidence="2">The sequence shown here is derived from an EMBL/GenBank/DDBJ whole genome shotgun (WGS) entry which is preliminary data.</text>
</comment>
<dbReference type="AlphaFoldDB" id="A0ABD2CIG3"/>
<feature type="region of interest" description="Disordered" evidence="1">
    <location>
        <begin position="35"/>
        <end position="55"/>
    </location>
</feature>
<sequence length="79" mass="8715">MVIWQKAIVMARCKAHSVVPSISRVLEQPLLEVKGKNFSGKNSSPNPSSKPMPEPVIVSREKRIGSLKVLLVISYVTET</sequence>
<feature type="compositionally biased region" description="Low complexity" evidence="1">
    <location>
        <begin position="36"/>
        <end position="47"/>
    </location>
</feature>
<organism evidence="2 3">
    <name type="scientific">Vespula maculifrons</name>
    <name type="common">Eastern yellow jacket</name>
    <name type="synonym">Wasp</name>
    <dbReference type="NCBI Taxonomy" id="7453"/>
    <lineage>
        <taxon>Eukaryota</taxon>
        <taxon>Metazoa</taxon>
        <taxon>Ecdysozoa</taxon>
        <taxon>Arthropoda</taxon>
        <taxon>Hexapoda</taxon>
        <taxon>Insecta</taxon>
        <taxon>Pterygota</taxon>
        <taxon>Neoptera</taxon>
        <taxon>Endopterygota</taxon>
        <taxon>Hymenoptera</taxon>
        <taxon>Apocrita</taxon>
        <taxon>Aculeata</taxon>
        <taxon>Vespoidea</taxon>
        <taxon>Vespidae</taxon>
        <taxon>Vespinae</taxon>
        <taxon>Vespula</taxon>
    </lineage>
</organism>
<keyword evidence="3" id="KW-1185">Reference proteome</keyword>
<evidence type="ECO:0000256" key="1">
    <source>
        <dbReference type="SAM" id="MobiDB-lite"/>
    </source>
</evidence>
<dbReference type="Proteomes" id="UP001607303">
    <property type="component" value="Unassembled WGS sequence"/>
</dbReference>
<dbReference type="EMBL" id="JAYRBN010000050">
    <property type="protein sequence ID" value="KAL2744881.1"/>
    <property type="molecule type" value="Genomic_DNA"/>
</dbReference>
<reference evidence="2 3" key="1">
    <citation type="journal article" date="2024" name="Ann. Entomol. Soc. Am.">
        <title>Genomic analyses of the southern and eastern yellowjacket wasps (Hymenoptera: Vespidae) reveal evolutionary signatures of social life.</title>
        <authorList>
            <person name="Catto M.A."/>
            <person name="Caine P.B."/>
            <person name="Orr S.E."/>
            <person name="Hunt B.G."/>
            <person name="Goodisman M.A.D."/>
        </authorList>
    </citation>
    <scope>NUCLEOTIDE SEQUENCE [LARGE SCALE GENOMIC DNA]</scope>
    <source>
        <strain evidence="2">232</strain>
        <tissue evidence="2">Head and thorax</tissue>
    </source>
</reference>
<evidence type="ECO:0000313" key="2">
    <source>
        <dbReference type="EMBL" id="KAL2744881.1"/>
    </source>
</evidence>
<evidence type="ECO:0000313" key="3">
    <source>
        <dbReference type="Proteomes" id="UP001607303"/>
    </source>
</evidence>
<accession>A0ABD2CIG3</accession>
<protein>
    <submittedName>
        <fullName evidence="2">Uncharacterized protein</fullName>
    </submittedName>
</protein>